<dbReference type="Proteomes" id="UP001243286">
    <property type="component" value="Unassembled WGS sequence"/>
</dbReference>
<dbReference type="EMBL" id="JASBQV010000007">
    <property type="protein sequence ID" value="MDI3234604.1"/>
    <property type="molecule type" value="Genomic_DNA"/>
</dbReference>
<organism evidence="1 2">
    <name type="scientific">Exiguobacterium antarcticum</name>
    <dbReference type="NCBI Taxonomy" id="132920"/>
    <lineage>
        <taxon>Bacteria</taxon>
        <taxon>Bacillati</taxon>
        <taxon>Bacillota</taxon>
        <taxon>Bacilli</taxon>
        <taxon>Bacillales</taxon>
        <taxon>Bacillales Family XII. Incertae Sedis</taxon>
        <taxon>Exiguobacterium</taxon>
    </lineage>
</organism>
<sequence length="115" mass="13387">MISFVGYDETLVWQIVEVNPIIETLQIEVLYQDMLIHEMMLSFSEYDQFASRFRRVHEQLPGVVSFQDNGFLFKLVYDRLGHVRIEWCVAGEPKHVLPSDQSYIGQALALMGVYT</sequence>
<name>A0ABT6R0Y9_9BACL</name>
<dbReference type="RefSeq" id="WP_236624374.1">
    <property type="nucleotide sequence ID" value="NZ_JANJYY010000071.1"/>
</dbReference>
<protein>
    <submittedName>
        <fullName evidence="1">Uncharacterized protein</fullName>
    </submittedName>
</protein>
<evidence type="ECO:0000313" key="1">
    <source>
        <dbReference type="EMBL" id="MDI3234604.1"/>
    </source>
</evidence>
<keyword evidence="2" id="KW-1185">Reference proteome</keyword>
<gene>
    <name evidence="1" type="ORF">QK289_06260</name>
</gene>
<comment type="caution">
    <text evidence="1">The sequence shown here is derived from an EMBL/GenBank/DDBJ whole genome shotgun (WGS) entry which is preliminary data.</text>
</comment>
<reference evidence="1 2" key="1">
    <citation type="submission" date="2023-04" db="EMBL/GenBank/DDBJ databases">
        <title>Antarctic isolates genomes.</title>
        <authorList>
            <person name="Dimov S.G."/>
        </authorList>
    </citation>
    <scope>NUCLEOTIDE SEQUENCE [LARGE SCALE GENOMIC DNA]</scope>
    <source>
        <strain evidence="1 2">AL19</strain>
    </source>
</reference>
<evidence type="ECO:0000313" key="2">
    <source>
        <dbReference type="Proteomes" id="UP001243286"/>
    </source>
</evidence>
<accession>A0ABT6R0Y9</accession>
<proteinExistence type="predicted"/>